<accession>A0A6J8BT48</accession>
<dbReference type="AlphaFoldDB" id="A0A6J8BT48"/>
<dbReference type="EMBL" id="CACVKT020003965">
    <property type="protein sequence ID" value="CAC5387083.1"/>
    <property type="molecule type" value="Genomic_DNA"/>
</dbReference>
<dbReference type="OrthoDB" id="6161064at2759"/>
<dbReference type="Proteomes" id="UP000507470">
    <property type="component" value="Unassembled WGS sequence"/>
</dbReference>
<feature type="domain" description="IgGFc-binding protein N-terminal" evidence="1">
    <location>
        <begin position="239"/>
        <end position="524"/>
    </location>
</feature>
<evidence type="ECO:0000259" key="1">
    <source>
        <dbReference type="Pfam" id="PF17517"/>
    </source>
</evidence>
<gene>
    <name evidence="2" type="ORF">MCOR_22456</name>
</gene>
<reference evidence="2 3" key="1">
    <citation type="submission" date="2020-06" db="EMBL/GenBank/DDBJ databases">
        <authorList>
            <person name="Li R."/>
            <person name="Bekaert M."/>
        </authorList>
    </citation>
    <scope>NUCLEOTIDE SEQUENCE [LARGE SCALE GENOMIC DNA]</scope>
    <source>
        <strain evidence="3">wild</strain>
    </source>
</reference>
<proteinExistence type="predicted"/>
<dbReference type="PANTHER" id="PTHR46534">
    <property type="entry name" value="IGGFC_BINDING DOMAIN-CONTAINING PROTEIN"/>
    <property type="match status" value="1"/>
</dbReference>
<sequence>MVGNIESTSLSMFSSDDIRNESAPNETGKGQNQYCDSSSECIESLQCIETSCVCAEKDYWDGHTCVARKIQNETCRLIHECGDTLQCKNKTCICCKNDYWNGTFCITKKQIYSQCNSHIECEIGMYCCHGFCQLSSCFKYTEMSSSDSAFIITFTEPGNVKAQYLLLNTRNKGSLSQFTFSNNLNKSITISRDIYSINVPKSVIMPNGISQNGAEIYSRIPLVMYGLQMGSNGGYTEGYIAIPLKYLSTRYIFPSFKINKDSSITISSINDNTKIQINLKMEKEPLKYTGVSYRNNDTITVLINKHYSFKLSHTSDLSGTIVSTSKPVSMLSSSACTSIVAGKGCNELLETVLPINQLDQTYIIPAIETRPNSSVRIFCTRTTTLRVINKKQVTDRVIHGQEHFEFIHEKVSHVHANNDVLVMLYAHEIDAGGTVFMMTIQGRNQYLSYYDFVVPDNFTSYISVTVISDALDGISLDGELITIRSAYTIHDGAEYYSTFSLPVTAGNHNMKHARGVRFGLWVYGQNTNYDSYGYPAGIAFKTR</sequence>
<dbReference type="Pfam" id="PF17517">
    <property type="entry name" value="IgGFc_binding"/>
    <property type="match status" value="1"/>
</dbReference>
<evidence type="ECO:0000313" key="3">
    <source>
        <dbReference type="Proteomes" id="UP000507470"/>
    </source>
</evidence>
<dbReference type="PANTHER" id="PTHR46534:SF1">
    <property type="entry name" value="IGGFC-BINDING PROTEIN N-TERMINAL DOMAIN-CONTAINING PROTEIN"/>
    <property type="match status" value="1"/>
</dbReference>
<protein>
    <recommendedName>
        <fullName evidence="1">IgGFc-binding protein N-terminal domain-containing protein</fullName>
    </recommendedName>
</protein>
<evidence type="ECO:0000313" key="2">
    <source>
        <dbReference type="EMBL" id="CAC5387083.1"/>
    </source>
</evidence>
<name>A0A6J8BT48_MYTCO</name>
<dbReference type="InterPro" id="IPR035234">
    <property type="entry name" value="IgGFc-bd_N"/>
</dbReference>
<keyword evidence="3" id="KW-1185">Reference proteome</keyword>
<organism evidence="2 3">
    <name type="scientific">Mytilus coruscus</name>
    <name type="common">Sea mussel</name>
    <dbReference type="NCBI Taxonomy" id="42192"/>
    <lineage>
        <taxon>Eukaryota</taxon>
        <taxon>Metazoa</taxon>
        <taxon>Spiralia</taxon>
        <taxon>Lophotrochozoa</taxon>
        <taxon>Mollusca</taxon>
        <taxon>Bivalvia</taxon>
        <taxon>Autobranchia</taxon>
        <taxon>Pteriomorphia</taxon>
        <taxon>Mytilida</taxon>
        <taxon>Mytiloidea</taxon>
        <taxon>Mytilidae</taxon>
        <taxon>Mytilinae</taxon>
        <taxon>Mytilus</taxon>
    </lineage>
</organism>